<dbReference type="OrthoDB" id="9833775at2"/>
<feature type="region of interest" description="Disordered" evidence="1">
    <location>
        <begin position="205"/>
        <end position="251"/>
    </location>
</feature>
<gene>
    <name evidence="2" type="ordered locus">Srot_2498</name>
</gene>
<dbReference type="KEGG" id="srt:Srot_2498"/>
<accession>D6ZBI3</accession>
<feature type="compositionally biased region" description="Gly residues" evidence="1">
    <location>
        <begin position="450"/>
        <end position="471"/>
    </location>
</feature>
<dbReference type="RefSeq" id="WP_013139385.1">
    <property type="nucleotide sequence ID" value="NC_014168.1"/>
</dbReference>
<feature type="compositionally biased region" description="Low complexity" evidence="1">
    <location>
        <begin position="411"/>
        <end position="427"/>
    </location>
</feature>
<feature type="compositionally biased region" description="Gly residues" evidence="1">
    <location>
        <begin position="428"/>
        <end position="438"/>
    </location>
</feature>
<sequence length="514" mass="51312">MVNSNHSFFDGGVIGSGPDDLLGDEEYSPWNDTGSSAAGPAHLSAPPDVIGAEPQQSHEAVPVAGDPASSAADIGANASSSAEKVGDVMSGLHGDRTRDGAGAGDEKDEKKEADAPVSDINNAVGAPPASNFDPMGLLQPLMQIGQMFGQAPQQMMQPMQQMMQPMQQMMQQLPQQMQSLMGQTGQGWQGSAADSAMGHMGKLSETAQSNGQDVAELSQTAGEAAQSSEEAIKKQQEAMQKGQEGNKQAQEGAQNMNPAQMVHGVGKVTDATGEGTANLAKHTSDMTSLAAKASEKAMPKEPPDISKLLGPLQSMMQMPMQMLQQAPQMLQGLGQMPQQMMQQGMQMMQGFAQMAGKGGAGGPAGAELGDALKDGGKLEGAIDSTANIGGLGGGGAGLGGGGAGGHERTLSAAPGSANSGGATSSGSALGGVGGGSSSSGGPSLSTRPAGMGGSGGGMGMMPAHQGGGESKGGSKVPDYLKGSVMGQNQIGDIPQVSPSVLGAPHEGDGEAVHG</sequence>
<feature type="compositionally biased region" description="Basic and acidic residues" evidence="1">
    <location>
        <begin position="93"/>
        <end position="114"/>
    </location>
</feature>
<protein>
    <submittedName>
        <fullName evidence="2">Uncharacterized protein</fullName>
    </submittedName>
</protein>
<keyword evidence="3" id="KW-1185">Reference proteome</keyword>
<feature type="region of interest" description="Disordered" evidence="1">
    <location>
        <begin position="399"/>
        <end position="514"/>
    </location>
</feature>
<dbReference type="HOGENOM" id="CLU_521655_0_0_11"/>
<dbReference type="Proteomes" id="UP000002247">
    <property type="component" value="Chromosome"/>
</dbReference>
<feature type="compositionally biased region" description="Polar residues" evidence="1">
    <location>
        <begin position="205"/>
        <end position="229"/>
    </location>
</feature>
<dbReference type="EMBL" id="CP001958">
    <property type="protein sequence ID" value="ADG98935.1"/>
    <property type="molecule type" value="Genomic_DNA"/>
</dbReference>
<reference evidence="2 3" key="1">
    <citation type="journal article" date="2010" name="Stand. Genomic Sci.">
        <title>Complete genome sequence of Segniliparus rotundus type strain (CDC 1076).</title>
        <authorList>
            <person name="Sikorski J."/>
            <person name="Lapidus A."/>
            <person name="Copeland A."/>
            <person name="Misra M."/>
            <person name="Glavina Del Rio T."/>
            <person name="Nolan M."/>
            <person name="Lucas S."/>
            <person name="Chen F."/>
            <person name="Tice H."/>
            <person name="Cheng J.F."/>
            <person name="Jando M."/>
            <person name="Schneider S."/>
            <person name="Bruce D."/>
            <person name="Goodwin L."/>
            <person name="Pitluck S."/>
            <person name="Liolios K."/>
            <person name="Mikhailova N."/>
            <person name="Pati A."/>
            <person name="Ivanova N."/>
            <person name="Mavromatis K."/>
            <person name="Chen A."/>
            <person name="Palaniappan K."/>
            <person name="Chertkov O."/>
            <person name="Land M."/>
            <person name="Hauser L."/>
            <person name="Chang Y.J."/>
            <person name="Jeffries C.D."/>
            <person name="Brettin T."/>
            <person name="Detter J.C."/>
            <person name="Han C."/>
            <person name="Rohde M."/>
            <person name="Goker M."/>
            <person name="Bristow J."/>
            <person name="Eisen J.A."/>
            <person name="Markowitz V."/>
            <person name="Hugenholtz P."/>
            <person name="Kyrpides N.C."/>
            <person name="Klenk H.P."/>
        </authorList>
    </citation>
    <scope>NUCLEOTIDE SEQUENCE [LARGE SCALE GENOMIC DNA]</scope>
    <source>
        <strain evidence="3">ATCC BAA-972 / CDC 1076 / CIP 108378 / DSM 44985 / JCM 13578</strain>
    </source>
</reference>
<evidence type="ECO:0000256" key="1">
    <source>
        <dbReference type="SAM" id="MobiDB-lite"/>
    </source>
</evidence>
<proteinExistence type="predicted"/>
<dbReference type="AlphaFoldDB" id="D6ZBI3"/>
<evidence type="ECO:0000313" key="3">
    <source>
        <dbReference type="Proteomes" id="UP000002247"/>
    </source>
</evidence>
<evidence type="ECO:0000313" key="2">
    <source>
        <dbReference type="EMBL" id="ADG98935.1"/>
    </source>
</evidence>
<feature type="compositionally biased region" description="Basic and acidic residues" evidence="1">
    <location>
        <begin position="505"/>
        <end position="514"/>
    </location>
</feature>
<organism evidence="2 3">
    <name type="scientific">Segniliparus rotundus (strain ATCC BAA-972 / CDC 1076 / CIP 108378 / DSM 44985 / JCM 13578)</name>
    <dbReference type="NCBI Taxonomy" id="640132"/>
    <lineage>
        <taxon>Bacteria</taxon>
        <taxon>Bacillati</taxon>
        <taxon>Actinomycetota</taxon>
        <taxon>Actinomycetes</taxon>
        <taxon>Mycobacteriales</taxon>
        <taxon>Segniliparaceae</taxon>
        <taxon>Segniliparus</taxon>
    </lineage>
</organism>
<feature type="region of interest" description="Disordered" evidence="1">
    <location>
        <begin position="1"/>
        <end position="116"/>
    </location>
</feature>
<name>D6ZBI3_SEGRD</name>